<protein>
    <submittedName>
        <fullName evidence="3">Uncharacterized protein</fullName>
    </submittedName>
</protein>
<feature type="compositionally biased region" description="Polar residues" evidence="1">
    <location>
        <begin position="272"/>
        <end position="287"/>
    </location>
</feature>
<evidence type="ECO:0000313" key="4">
    <source>
        <dbReference type="Proteomes" id="UP000326757"/>
    </source>
</evidence>
<dbReference type="AlphaFoldDB" id="A0A5N6JLV3"/>
<comment type="caution">
    <text evidence="3">The sequence shown here is derived from an EMBL/GenBank/DDBJ whole genome shotgun (WGS) entry which is preliminary data.</text>
</comment>
<dbReference type="EMBL" id="VIGI01000025">
    <property type="protein sequence ID" value="KAB8288214.1"/>
    <property type="molecule type" value="Genomic_DNA"/>
</dbReference>
<keyword evidence="2" id="KW-0472">Membrane</keyword>
<reference evidence="3 4" key="1">
    <citation type="submission" date="2019-06" db="EMBL/GenBank/DDBJ databases">
        <title>Genome Sequence of the Brown Rot Fungal Pathogen Monilinia laxa.</title>
        <authorList>
            <person name="De Miccolis Angelini R.M."/>
            <person name="Landi L."/>
            <person name="Abate D."/>
            <person name="Pollastro S."/>
            <person name="Romanazzi G."/>
            <person name="Faretra F."/>
        </authorList>
    </citation>
    <scope>NUCLEOTIDE SEQUENCE [LARGE SCALE GENOMIC DNA]</scope>
    <source>
        <strain evidence="3 4">Mlax316</strain>
    </source>
</reference>
<feature type="transmembrane region" description="Helical" evidence="2">
    <location>
        <begin position="501"/>
        <end position="522"/>
    </location>
</feature>
<gene>
    <name evidence="3" type="ORF">EYC80_010217</name>
</gene>
<dbReference type="Proteomes" id="UP000326757">
    <property type="component" value="Unassembled WGS sequence"/>
</dbReference>
<proteinExistence type="predicted"/>
<evidence type="ECO:0000313" key="3">
    <source>
        <dbReference type="EMBL" id="KAB8288214.1"/>
    </source>
</evidence>
<feature type="transmembrane region" description="Helical" evidence="2">
    <location>
        <begin position="468"/>
        <end position="489"/>
    </location>
</feature>
<keyword evidence="4" id="KW-1185">Reference proteome</keyword>
<evidence type="ECO:0000256" key="1">
    <source>
        <dbReference type="SAM" id="MobiDB-lite"/>
    </source>
</evidence>
<name>A0A5N6JLV3_MONLA</name>
<dbReference type="OrthoDB" id="5420013at2759"/>
<feature type="region of interest" description="Disordered" evidence="1">
    <location>
        <begin position="253"/>
        <end position="287"/>
    </location>
</feature>
<feature type="compositionally biased region" description="Polar residues" evidence="1">
    <location>
        <begin position="253"/>
        <end position="265"/>
    </location>
</feature>
<feature type="region of interest" description="Disordered" evidence="1">
    <location>
        <begin position="1"/>
        <end position="23"/>
    </location>
</feature>
<keyword evidence="2" id="KW-1133">Transmembrane helix</keyword>
<evidence type="ECO:0000256" key="2">
    <source>
        <dbReference type="SAM" id="Phobius"/>
    </source>
</evidence>
<sequence>MAYDIETQDPISLNPHDPNHTSSQTQLLLASPINILSPSAHHVHASQPHLGPVPPVIKSTNGNLFWADESCVRRVGLTCHEARLFLQLQSGNYNYSEYAEMFHAFGDEKRNLERRLEELPWWRVERRRVWEKRVQWLGRLEEPRLWLLYLMARRRRIILVACRKILGRLREKRGERGGIIKDQVVGSQRDLQVPVTKGPMVSAGSQTLGELDTKISGSCLMISEGTQTGYIAPSSTYPCPNITSHLIPYTPSSTRPEISASTPSHYSGIHKPTTSINPPRLSNQTTSTTSHTCPVFVRPFSATTASIQSLTALLFPPPVPYLILGYFPTSTLDPHETYLALRTPNSLFPSLHRAEHNLRGYRRFLSLKSLAGFGLYKCDIEKGAHVRVILREEEKMVLRRFFAAYRDRGGMGWMGKIGREEWDEDVGRAWMRWVAENLNGGRETSGEGAGGPLEGRWSLELVYDWCPYRLSAVVITPLLLSLIVGFWYMETNGDVITAWTLALYIVTAAAAIVALLGIIGSLKDV</sequence>
<keyword evidence="2" id="KW-0812">Transmembrane</keyword>
<organism evidence="3 4">
    <name type="scientific">Monilinia laxa</name>
    <name type="common">Brown rot fungus</name>
    <name type="synonym">Sclerotinia laxa</name>
    <dbReference type="NCBI Taxonomy" id="61186"/>
    <lineage>
        <taxon>Eukaryota</taxon>
        <taxon>Fungi</taxon>
        <taxon>Dikarya</taxon>
        <taxon>Ascomycota</taxon>
        <taxon>Pezizomycotina</taxon>
        <taxon>Leotiomycetes</taxon>
        <taxon>Helotiales</taxon>
        <taxon>Sclerotiniaceae</taxon>
        <taxon>Monilinia</taxon>
    </lineage>
</organism>
<accession>A0A5N6JLV3</accession>